<dbReference type="SUPFAM" id="SSF81324">
    <property type="entry name" value="Voltage-gated potassium channels"/>
    <property type="match status" value="2"/>
</dbReference>
<dbReference type="GO" id="GO:0005249">
    <property type="term" value="F:voltage-gated potassium channel activity"/>
    <property type="evidence" value="ECO:0007669"/>
    <property type="project" value="InterPro"/>
</dbReference>
<dbReference type="InterPro" id="IPR005821">
    <property type="entry name" value="Ion_trans_dom"/>
</dbReference>
<dbReference type="Pfam" id="PF00520">
    <property type="entry name" value="Ion_trans"/>
    <property type="match status" value="2"/>
</dbReference>
<reference evidence="15 16" key="1">
    <citation type="journal article" date="2014" name="Genome Biol. Evol.">
        <title>The secreted proteins of Achlya hypogyna and Thraustotheca clavata identify the ancestral oomycete secretome and reveal gene acquisitions by horizontal gene transfer.</title>
        <authorList>
            <person name="Misner I."/>
            <person name="Blouin N."/>
            <person name="Leonard G."/>
            <person name="Richards T.A."/>
            <person name="Lane C.E."/>
        </authorList>
    </citation>
    <scope>NUCLEOTIDE SEQUENCE [LARGE SCALE GENOMIC DNA]</scope>
    <source>
        <strain evidence="15 16">ATCC 34112</strain>
    </source>
</reference>
<feature type="transmembrane region" description="Helical" evidence="13">
    <location>
        <begin position="768"/>
        <end position="787"/>
    </location>
</feature>
<comment type="caution">
    <text evidence="15">The sequence shown here is derived from an EMBL/GenBank/DDBJ whole genome shotgun (WGS) entry which is preliminary data.</text>
</comment>
<keyword evidence="11" id="KW-0407">Ion channel</keyword>
<gene>
    <name evidence="15" type="ORF">THRCLA_07248</name>
</gene>
<dbReference type="GO" id="GO:0008076">
    <property type="term" value="C:voltage-gated potassium channel complex"/>
    <property type="evidence" value="ECO:0007669"/>
    <property type="project" value="InterPro"/>
</dbReference>
<evidence type="ECO:0000256" key="11">
    <source>
        <dbReference type="ARBA" id="ARBA00023303"/>
    </source>
</evidence>
<keyword evidence="6" id="KW-0851">Voltage-gated channel</keyword>
<accession>A0A1V9ZEZ0</accession>
<keyword evidence="16" id="KW-1185">Reference proteome</keyword>
<keyword evidence="2" id="KW-0813">Transport</keyword>
<dbReference type="PANTHER" id="PTHR11537:SF254">
    <property type="entry name" value="POTASSIUM VOLTAGE-GATED CHANNEL PROTEIN SHAB"/>
    <property type="match status" value="1"/>
</dbReference>
<evidence type="ECO:0000256" key="3">
    <source>
        <dbReference type="ARBA" id="ARBA00022538"/>
    </source>
</evidence>
<evidence type="ECO:0000256" key="7">
    <source>
        <dbReference type="ARBA" id="ARBA00022958"/>
    </source>
</evidence>
<keyword evidence="9" id="KW-0406">Ion transport</keyword>
<keyword evidence="3" id="KW-0633">Potassium transport</keyword>
<dbReference type="GO" id="GO:0001508">
    <property type="term" value="P:action potential"/>
    <property type="evidence" value="ECO:0007669"/>
    <property type="project" value="TreeGrafter"/>
</dbReference>
<dbReference type="EMBL" id="JNBS01001963">
    <property type="protein sequence ID" value="OQR96558.1"/>
    <property type="molecule type" value="Genomic_DNA"/>
</dbReference>
<feature type="transmembrane region" description="Helical" evidence="13">
    <location>
        <begin position="740"/>
        <end position="761"/>
    </location>
</feature>
<organism evidence="15 16">
    <name type="scientific">Thraustotheca clavata</name>
    <dbReference type="NCBI Taxonomy" id="74557"/>
    <lineage>
        <taxon>Eukaryota</taxon>
        <taxon>Sar</taxon>
        <taxon>Stramenopiles</taxon>
        <taxon>Oomycota</taxon>
        <taxon>Saprolegniomycetes</taxon>
        <taxon>Saprolegniales</taxon>
        <taxon>Achlyaceae</taxon>
        <taxon>Thraustotheca</taxon>
    </lineage>
</organism>
<feature type="transmembrane region" description="Helical" evidence="13">
    <location>
        <begin position="846"/>
        <end position="865"/>
    </location>
</feature>
<feature type="domain" description="Ion transport" evidence="14">
    <location>
        <begin position="737"/>
        <end position="970"/>
    </location>
</feature>
<feature type="transmembrane region" description="Helical" evidence="13">
    <location>
        <begin position="260"/>
        <end position="280"/>
    </location>
</feature>
<keyword evidence="5" id="KW-0631">Potassium channel</keyword>
<evidence type="ECO:0000256" key="6">
    <source>
        <dbReference type="ARBA" id="ARBA00022882"/>
    </source>
</evidence>
<evidence type="ECO:0000256" key="1">
    <source>
        <dbReference type="ARBA" id="ARBA00004141"/>
    </source>
</evidence>
<evidence type="ECO:0000256" key="8">
    <source>
        <dbReference type="ARBA" id="ARBA00022989"/>
    </source>
</evidence>
<feature type="transmembrane region" description="Helical" evidence="13">
    <location>
        <begin position="945"/>
        <end position="968"/>
    </location>
</feature>
<sequence length="1143" mass="132560">MGSGASKAGSAVATTSRKIIRTKLTREEIFAFGRNGYRPRTTELQEMNEKLLHDAQRFDELEKVQMLEMDVEGFNQTASARRQRSDGPVPMPKDKSWNSNSTTLVSDEPGRFTDLQFRELLRLYRENPTEETISKLATKFQANPIVVENIVNHCSPPQSEYDTNDVIARTTHRTNVRRAISYRKYSGIYKWRARIRRFMNEPTSSVWAALYNYFMIFNIVANFMPWMLETMDGPNHTPGDPGTCVDCDYPMLFRDQTYQLWNAAYTLLFTIEYIVCLVVTKSQRYFWSRWRTIFDILALLPSYCIIYRRYQGLGDFKYQNYLNMLRMGRNFRIAYMLRDIPGIKILKTTIDQCIPPLQVTVKIMLFATTLYYVQPCYNRATCTFSDVFNAGYFVMTTVATVGYGDQTVDINNPLALLVDIIVMIFGTLYLSMPFAVIGVRYQIAWRHHEIRARRPNDCSKSTITIRPVESITLNMFAHKATRHYLDLCSDFAYFSKLIDDLMEIVPDEILHGHHHKYHHDLLTDTIKHAKTVMVLFHHNAQDVKAFEPKQNENNHHENLVEKTRNAIRRSIVEIEKPFVKAIHVFEIGSWRHKLSQLLENPDESMLGRFINKLFFIMALSSVLVFYAETTPEFQEFGPLSPLCQQTFNIYCNLRYDYSVDPGCYVQNATGVVIPAQMVDFYCSISNPVVNTTSLCFGQGYNYGSNSTKKPCYDQFYDVGKICTIRQCQSGHKPLFDMSMLWIYFEWGFGIVFSIEIFIRYLVARDVCAYFRCFNTVIDIISVLPFYVQAITGIVNGHDPIYAIVPTFPTFFSVLPIMKSIRILKLMRHFQVTSVLIQTALLTWRRLLIPLFFLFLSCVATAAMYYEIERGTQCFVDVACTWWGKELWTRELKGNLPTHKREQIQNDKFTTITDMLRSTYFSIVTFANVGYGDLRVRSPIGKLFDIMVMIFGSFYTAMPLALVGGQFYACYEIYLLDQSGELVNDEVGLKEDHIPKHLVLTPEEIATLKNCQVLVFLLDQMIQDIHKLNSLTPHASFLDTTIDTQLHIHRSNTVQGSLRRVQIQNSSRLQHHSTISELFSKHSPKRRRGNIAYAPADKEQREKYNQIRNRIQASYHHMTTIFFQFTALVEKIAEATHSEKYTDF</sequence>
<evidence type="ECO:0000256" key="4">
    <source>
        <dbReference type="ARBA" id="ARBA00022692"/>
    </source>
</evidence>
<dbReference type="Proteomes" id="UP000243217">
    <property type="component" value="Unassembled WGS sequence"/>
</dbReference>
<evidence type="ECO:0000256" key="2">
    <source>
        <dbReference type="ARBA" id="ARBA00022448"/>
    </source>
</evidence>
<keyword evidence="7" id="KW-0630">Potassium</keyword>
<evidence type="ECO:0000256" key="5">
    <source>
        <dbReference type="ARBA" id="ARBA00022826"/>
    </source>
</evidence>
<dbReference type="Gene3D" id="1.20.120.350">
    <property type="entry name" value="Voltage-gated potassium channels. Chain C"/>
    <property type="match status" value="2"/>
</dbReference>
<keyword evidence="8 13" id="KW-1133">Transmembrane helix</keyword>
<dbReference type="PANTHER" id="PTHR11537">
    <property type="entry name" value="VOLTAGE-GATED POTASSIUM CHANNEL"/>
    <property type="match status" value="1"/>
</dbReference>
<name>A0A1V9ZEZ0_9STRA</name>
<dbReference type="OrthoDB" id="69996at2759"/>
<feature type="transmembrane region" description="Helical" evidence="13">
    <location>
        <begin position="206"/>
        <end position="228"/>
    </location>
</feature>
<evidence type="ECO:0000313" key="16">
    <source>
        <dbReference type="Proteomes" id="UP000243217"/>
    </source>
</evidence>
<dbReference type="InterPro" id="IPR028325">
    <property type="entry name" value="VG_K_chnl"/>
</dbReference>
<dbReference type="Gene3D" id="1.10.287.70">
    <property type="match status" value="2"/>
</dbReference>
<keyword evidence="10 13" id="KW-0472">Membrane</keyword>
<feature type="domain" description="Ion transport" evidence="14">
    <location>
        <begin position="210"/>
        <end position="442"/>
    </location>
</feature>
<keyword evidence="4 13" id="KW-0812">Transmembrane</keyword>
<feature type="transmembrane region" description="Helical" evidence="13">
    <location>
        <begin position="799"/>
        <end position="817"/>
    </location>
</feature>
<feature type="transmembrane region" description="Helical" evidence="13">
    <location>
        <begin position="420"/>
        <end position="443"/>
    </location>
</feature>
<evidence type="ECO:0000259" key="14">
    <source>
        <dbReference type="Pfam" id="PF00520"/>
    </source>
</evidence>
<evidence type="ECO:0000256" key="13">
    <source>
        <dbReference type="SAM" id="Phobius"/>
    </source>
</evidence>
<evidence type="ECO:0000256" key="12">
    <source>
        <dbReference type="SAM" id="MobiDB-lite"/>
    </source>
</evidence>
<proteinExistence type="predicted"/>
<evidence type="ECO:0000256" key="10">
    <source>
        <dbReference type="ARBA" id="ARBA00023136"/>
    </source>
</evidence>
<comment type="subcellular location">
    <subcellularLocation>
        <location evidence="1">Membrane</location>
        <topology evidence="1">Multi-pass membrane protein</topology>
    </subcellularLocation>
</comment>
<dbReference type="PRINTS" id="PR00169">
    <property type="entry name" value="KCHANNEL"/>
</dbReference>
<dbReference type="InterPro" id="IPR027359">
    <property type="entry name" value="Volt_channel_dom_sf"/>
</dbReference>
<dbReference type="STRING" id="74557.A0A1V9ZEZ0"/>
<protein>
    <submittedName>
        <fullName evidence="15">Voltage-gated Ion Channel (VIC) Superfamily</fullName>
    </submittedName>
</protein>
<dbReference type="AlphaFoldDB" id="A0A1V9ZEZ0"/>
<feature type="transmembrane region" description="Helical" evidence="13">
    <location>
        <begin position="609"/>
        <end position="627"/>
    </location>
</feature>
<evidence type="ECO:0000313" key="15">
    <source>
        <dbReference type="EMBL" id="OQR96558.1"/>
    </source>
</evidence>
<evidence type="ECO:0000256" key="9">
    <source>
        <dbReference type="ARBA" id="ARBA00023065"/>
    </source>
</evidence>
<feature type="region of interest" description="Disordered" evidence="12">
    <location>
        <begin position="74"/>
        <end position="105"/>
    </location>
</feature>